<gene>
    <name evidence="11" type="primary">Arhgef11_1</name>
    <name evidence="11" type="ORF">ALOBEC_R01541</name>
</gene>
<evidence type="ECO:0000259" key="10">
    <source>
        <dbReference type="PROSITE" id="PS50010"/>
    </source>
</evidence>
<dbReference type="GO" id="GO:0005085">
    <property type="term" value="F:guanyl-nucleotide exchange factor activity"/>
    <property type="evidence" value="ECO:0007669"/>
    <property type="project" value="UniProtKB-KW"/>
</dbReference>
<keyword evidence="12" id="KW-1185">Reference proteome</keyword>
<keyword evidence="8" id="KW-0472">Membrane</keyword>
<feature type="region of interest" description="Disordered" evidence="9">
    <location>
        <begin position="197"/>
        <end position="302"/>
    </location>
</feature>
<dbReference type="SUPFAM" id="SSF48065">
    <property type="entry name" value="DBL homology domain (DH-domain)"/>
    <property type="match status" value="1"/>
</dbReference>
<comment type="caution">
    <text evidence="11">The sequence shown here is derived from an EMBL/GenBank/DDBJ whole genome shotgun (WGS) entry which is preliminary data.</text>
</comment>
<dbReference type="SUPFAM" id="SSF50729">
    <property type="entry name" value="PH domain-like"/>
    <property type="match status" value="1"/>
</dbReference>
<dbReference type="FunFam" id="2.30.29.30:FF:000072">
    <property type="entry name" value="Rho guanine nucleotide exchange factor 1"/>
    <property type="match status" value="1"/>
</dbReference>
<name>A0A7L4FWK1_9COLU</name>
<evidence type="ECO:0000256" key="9">
    <source>
        <dbReference type="SAM" id="MobiDB-lite"/>
    </source>
</evidence>
<dbReference type="CDD" id="cd00160">
    <property type="entry name" value="RhoGEF"/>
    <property type="match status" value="1"/>
</dbReference>
<comment type="subcellular location">
    <subcellularLocation>
        <location evidence="2">Cytoplasm</location>
    </subcellularLocation>
    <subcellularLocation>
        <location evidence="1">Membrane</location>
    </subcellularLocation>
</comment>
<dbReference type="InterPro" id="IPR011993">
    <property type="entry name" value="PH-like_dom_sf"/>
</dbReference>
<dbReference type="InterPro" id="IPR015212">
    <property type="entry name" value="RGS-like_dom"/>
</dbReference>
<dbReference type="EMBL" id="VWYH01007396">
    <property type="protein sequence ID" value="NXW90593.1"/>
    <property type="molecule type" value="Genomic_DNA"/>
</dbReference>
<dbReference type="Gene3D" id="1.20.900.10">
    <property type="entry name" value="Dbl homology (DH) domain"/>
    <property type="match status" value="1"/>
</dbReference>
<dbReference type="Pfam" id="PF09128">
    <property type="entry name" value="RGS-like"/>
    <property type="match status" value="1"/>
</dbReference>
<proteinExistence type="predicted"/>
<keyword evidence="6" id="KW-0344">Guanine-nucleotide releasing factor</keyword>
<dbReference type="InterPro" id="IPR036305">
    <property type="entry name" value="RGS_sf"/>
</dbReference>
<evidence type="ECO:0000256" key="1">
    <source>
        <dbReference type="ARBA" id="ARBA00004370"/>
    </source>
</evidence>
<organism evidence="11 12">
    <name type="scientific">Pampusana beccarii</name>
    <name type="common">Western bronze ground-dove</name>
    <dbReference type="NCBI Taxonomy" id="2953425"/>
    <lineage>
        <taxon>Eukaryota</taxon>
        <taxon>Metazoa</taxon>
        <taxon>Chordata</taxon>
        <taxon>Craniata</taxon>
        <taxon>Vertebrata</taxon>
        <taxon>Euteleostomi</taxon>
        <taxon>Archelosauria</taxon>
        <taxon>Archosauria</taxon>
        <taxon>Dinosauria</taxon>
        <taxon>Saurischia</taxon>
        <taxon>Theropoda</taxon>
        <taxon>Coelurosauria</taxon>
        <taxon>Aves</taxon>
        <taxon>Neognathae</taxon>
        <taxon>Neoaves</taxon>
        <taxon>Columbimorphae</taxon>
        <taxon>Columbiformes</taxon>
        <taxon>Columbidae</taxon>
        <taxon>Pampusana</taxon>
    </lineage>
</organism>
<feature type="compositionally biased region" description="Polar residues" evidence="9">
    <location>
        <begin position="203"/>
        <end position="214"/>
    </location>
</feature>
<keyword evidence="5" id="KW-0597">Phosphoprotein</keyword>
<evidence type="ECO:0000256" key="4">
    <source>
        <dbReference type="ARBA" id="ARBA00022490"/>
    </source>
</evidence>
<evidence type="ECO:0000256" key="5">
    <source>
        <dbReference type="ARBA" id="ARBA00022553"/>
    </source>
</evidence>
<feature type="domain" description="DH" evidence="10">
    <location>
        <begin position="356"/>
        <end position="544"/>
    </location>
</feature>
<dbReference type="PANTHER" id="PTHR45872">
    <property type="entry name" value="RHO GUANINE NUCLEOTIDE EXCHANGE FACTOR 2, ISOFORM D"/>
    <property type="match status" value="1"/>
</dbReference>
<feature type="region of interest" description="Disordered" evidence="9">
    <location>
        <begin position="110"/>
        <end position="157"/>
    </location>
</feature>
<feature type="non-terminal residue" evidence="11">
    <location>
        <position position="1"/>
    </location>
</feature>
<dbReference type="Pfam" id="PF00621">
    <property type="entry name" value="RhoGEF"/>
    <property type="match status" value="1"/>
</dbReference>
<dbReference type="GO" id="GO:0001664">
    <property type="term" value="F:G protein-coupled receptor binding"/>
    <property type="evidence" value="ECO:0007669"/>
    <property type="project" value="TreeGrafter"/>
</dbReference>
<feature type="non-terminal residue" evidence="11">
    <location>
        <position position="689"/>
    </location>
</feature>
<keyword evidence="7" id="KW-0175">Coiled coil</keyword>
<evidence type="ECO:0000256" key="7">
    <source>
        <dbReference type="ARBA" id="ARBA00023054"/>
    </source>
</evidence>
<dbReference type="SUPFAM" id="SSF48097">
    <property type="entry name" value="Regulator of G-protein signaling, RGS"/>
    <property type="match status" value="1"/>
</dbReference>
<evidence type="ECO:0000256" key="8">
    <source>
        <dbReference type="ARBA" id="ARBA00023136"/>
    </source>
</evidence>
<dbReference type="GO" id="GO:0005096">
    <property type="term" value="F:GTPase activator activity"/>
    <property type="evidence" value="ECO:0007669"/>
    <property type="project" value="UniProtKB-KW"/>
</dbReference>
<evidence type="ECO:0000256" key="3">
    <source>
        <dbReference type="ARBA" id="ARBA00022468"/>
    </source>
</evidence>
<accession>A0A7L4FWK1</accession>
<dbReference type="PANTHER" id="PTHR45872:SF1">
    <property type="entry name" value="RHO GUANINE NUCLEOTIDE EXCHANGE FACTOR 11"/>
    <property type="match status" value="1"/>
</dbReference>
<dbReference type="GO" id="GO:0007186">
    <property type="term" value="P:G protein-coupled receptor signaling pathway"/>
    <property type="evidence" value="ECO:0007669"/>
    <property type="project" value="TreeGrafter"/>
</dbReference>
<dbReference type="GO" id="GO:0016020">
    <property type="term" value="C:membrane"/>
    <property type="evidence" value="ECO:0007669"/>
    <property type="project" value="UniProtKB-SubCell"/>
</dbReference>
<dbReference type="InterPro" id="IPR035899">
    <property type="entry name" value="DBL_dom_sf"/>
</dbReference>
<dbReference type="PROSITE" id="PS50010">
    <property type="entry name" value="DH_2"/>
    <property type="match status" value="1"/>
</dbReference>
<keyword evidence="4" id="KW-0963">Cytoplasm</keyword>
<dbReference type="InterPro" id="IPR000219">
    <property type="entry name" value="DH_dom"/>
</dbReference>
<dbReference type="InterPro" id="IPR044926">
    <property type="entry name" value="RGS_subdomain_2"/>
</dbReference>
<dbReference type="OrthoDB" id="2272012at2759"/>
<evidence type="ECO:0000313" key="12">
    <source>
        <dbReference type="Proteomes" id="UP000541332"/>
    </source>
</evidence>
<dbReference type="Gene3D" id="2.30.29.30">
    <property type="entry name" value="Pleckstrin-homology domain (PH domain)/Phosphotyrosine-binding domain (PTB)"/>
    <property type="match status" value="1"/>
</dbReference>
<dbReference type="InterPro" id="IPR041020">
    <property type="entry name" value="PH_16"/>
</dbReference>
<sequence>PPQPLRVKVSEQLLAEIETRLRNGDDVRAALFEAQEMVMPEIQEQIQDYRTKRTMGLGSLYGENDLLELDGDPQKERQVAEKQLAQLGDIFSPMAFALSTYMSHTGIRSREPRVAGAGEKAPSLPDRDKWLPFFPKAKKSSSAKKDKDAAEDKKRNPILKYIGKPKISQSTFHVPLSPVEAVKPGNVRNIIQHFENNQHYESQEPGTQRLSTGSFPEDLLESDSSRAEIKLGRSESLKGREEMKKSRKAENVPRSRSDVDMDAAAEATRLHQSASSSASSLSTRSLENPTPPYTPKMGRRSIESPNLGFGVDPFLPHLLEDEQGQLSDLEPELDAQNWQHTVSRELVANLPQKEIDRQEVINELFATEGSHLRILRVLDLLFYQRMKKESLLSREELALLFPNLPDLIEIHNSLSESMKKLREEGPIIKEIGDLMLSRFDGLAKEEMEQVAADFCSYQSIALELIKTKQRKETRFQIFMQEAESNPQCRRLQLKDLIISEMQRLTKYPLLLENIIKHNPGTSEHEKLCRARDRCRDILKYVNEAVKRAENRHRLEGYQKRLDATSLERTSNPLAAEFKSLDLTSRRMIHEGPLTWRIGKDKTVDLHVLLLEDLLVLLQKQDEKLVLKCHSRTALGSSDNKQSFSPVLKLNALLIRSVATDKRALFIICTSELGPQIYELVAMTSSEKNT</sequence>
<evidence type="ECO:0000256" key="6">
    <source>
        <dbReference type="ARBA" id="ARBA00022658"/>
    </source>
</evidence>
<dbReference type="AlphaFoldDB" id="A0A7L4FWK1"/>
<dbReference type="SMART" id="SM00325">
    <property type="entry name" value="RhoGEF"/>
    <property type="match status" value="1"/>
</dbReference>
<feature type="compositionally biased region" description="Basic and acidic residues" evidence="9">
    <location>
        <begin position="223"/>
        <end position="259"/>
    </location>
</feature>
<evidence type="ECO:0000256" key="2">
    <source>
        <dbReference type="ARBA" id="ARBA00004496"/>
    </source>
</evidence>
<dbReference type="FunFam" id="1.20.900.10:FF:000006">
    <property type="entry name" value="Rho guanine nucleotide exchange factor (GEF) 11"/>
    <property type="match status" value="1"/>
</dbReference>
<evidence type="ECO:0000313" key="11">
    <source>
        <dbReference type="EMBL" id="NXW90593.1"/>
    </source>
</evidence>
<reference evidence="11 12" key="1">
    <citation type="submission" date="2020-02" db="EMBL/GenBank/DDBJ databases">
        <title>Bird 10,000 Genomes (B10K) Project - Family phase.</title>
        <authorList>
            <person name="Zhang G."/>
        </authorList>
    </citation>
    <scope>NUCLEOTIDE SEQUENCE [LARGE SCALE GENOMIC DNA]</scope>
    <source>
        <strain evidence="11">B10K-DU-006-06</strain>
    </source>
</reference>
<dbReference type="Proteomes" id="UP000541332">
    <property type="component" value="Unassembled WGS sequence"/>
</dbReference>
<dbReference type="Pfam" id="PF17838">
    <property type="entry name" value="PH_16"/>
    <property type="match status" value="1"/>
</dbReference>
<dbReference type="Gene3D" id="1.10.167.10">
    <property type="entry name" value="Regulator of G-protein Signalling 4, domain 2"/>
    <property type="match status" value="1"/>
</dbReference>
<keyword evidence="3" id="KW-0343">GTPase activation</keyword>
<feature type="compositionally biased region" description="Low complexity" evidence="9">
    <location>
        <begin position="273"/>
        <end position="286"/>
    </location>
</feature>
<feature type="compositionally biased region" description="Basic and acidic residues" evidence="9">
    <location>
        <begin position="143"/>
        <end position="155"/>
    </location>
</feature>
<dbReference type="GO" id="GO:0005737">
    <property type="term" value="C:cytoplasm"/>
    <property type="evidence" value="ECO:0007669"/>
    <property type="project" value="UniProtKB-SubCell"/>
</dbReference>
<protein>
    <submittedName>
        <fullName evidence="11">ARHGB factor</fullName>
    </submittedName>
</protein>